<evidence type="ECO:0000259" key="1">
    <source>
        <dbReference type="PROSITE" id="PS50013"/>
    </source>
</evidence>
<dbReference type="PANTHER" id="PTHR37984">
    <property type="entry name" value="PROTEIN CBG26694"/>
    <property type="match status" value="1"/>
</dbReference>
<dbReference type="Gene3D" id="3.30.70.270">
    <property type="match status" value="2"/>
</dbReference>
<dbReference type="AlphaFoldDB" id="A0AAF0PSC6"/>
<dbReference type="SUPFAM" id="SSF54160">
    <property type="entry name" value="Chromo domain-like"/>
    <property type="match status" value="1"/>
</dbReference>
<dbReference type="Proteomes" id="UP001234989">
    <property type="component" value="Chromosome 1"/>
</dbReference>
<accession>A0AAF0PSC6</accession>
<dbReference type="InterPro" id="IPR023780">
    <property type="entry name" value="Chromo_domain"/>
</dbReference>
<gene>
    <name evidence="2" type="ORF">MTR67_003614</name>
</gene>
<dbReference type="InterPro" id="IPR043128">
    <property type="entry name" value="Rev_trsase/Diguanyl_cyclase"/>
</dbReference>
<organism evidence="2 3">
    <name type="scientific">Solanum verrucosum</name>
    <dbReference type="NCBI Taxonomy" id="315347"/>
    <lineage>
        <taxon>Eukaryota</taxon>
        <taxon>Viridiplantae</taxon>
        <taxon>Streptophyta</taxon>
        <taxon>Embryophyta</taxon>
        <taxon>Tracheophyta</taxon>
        <taxon>Spermatophyta</taxon>
        <taxon>Magnoliopsida</taxon>
        <taxon>eudicotyledons</taxon>
        <taxon>Gunneridae</taxon>
        <taxon>Pentapetalae</taxon>
        <taxon>asterids</taxon>
        <taxon>lamiids</taxon>
        <taxon>Solanales</taxon>
        <taxon>Solanaceae</taxon>
        <taxon>Solanoideae</taxon>
        <taxon>Solaneae</taxon>
        <taxon>Solanum</taxon>
    </lineage>
</organism>
<protein>
    <recommendedName>
        <fullName evidence="1">Chromo domain-containing protein</fullName>
    </recommendedName>
</protein>
<dbReference type="FunFam" id="3.30.70.270:FF:000020">
    <property type="entry name" value="Transposon Tf2-6 polyprotein-like Protein"/>
    <property type="match status" value="1"/>
</dbReference>
<proteinExistence type="predicted"/>
<feature type="domain" description="Chromo" evidence="1">
    <location>
        <begin position="173"/>
        <end position="227"/>
    </location>
</feature>
<sequence>MPSDRDIDFCIDFEPGTLPISIPSYRMAPSKEEYVDHLRIVLGVLGRQKLYAKFSKCEFWLDSVAFLRNLVSREGVIVDPQKIEAVKNWVRSSFVIEIRSFVGFAIYYRRFVKNFASIATHLTRLIKKEVPFEWTEKCEESFQKLKTLLTTIPILALPVEVRIDYNAQQLAKYEEEPIAILDHDVQKLRTKEIKSVKVQWKHLPIEEATWETENDMRDRCPQLFDNS</sequence>
<name>A0AAF0PSC6_SOLVR</name>
<dbReference type="EMBL" id="CP133612">
    <property type="protein sequence ID" value="WMV10229.1"/>
    <property type="molecule type" value="Genomic_DNA"/>
</dbReference>
<dbReference type="Pfam" id="PF00385">
    <property type="entry name" value="Chromo"/>
    <property type="match status" value="1"/>
</dbReference>
<keyword evidence="3" id="KW-1185">Reference proteome</keyword>
<dbReference type="PANTHER" id="PTHR37984:SF5">
    <property type="entry name" value="PROTEIN NYNRIN-LIKE"/>
    <property type="match status" value="1"/>
</dbReference>
<dbReference type="PROSITE" id="PS50013">
    <property type="entry name" value="CHROMO_2"/>
    <property type="match status" value="1"/>
</dbReference>
<dbReference type="InterPro" id="IPR016197">
    <property type="entry name" value="Chromo-like_dom_sf"/>
</dbReference>
<dbReference type="Gene3D" id="2.40.50.40">
    <property type="match status" value="1"/>
</dbReference>
<dbReference type="SUPFAM" id="SSF56672">
    <property type="entry name" value="DNA/RNA polymerases"/>
    <property type="match status" value="1"/>
</dbReference>
<evidence type="ECO:0000313" key="2">
    <source>
        <dbReference type="EMBL" id="WMV10229.1"/>
    </source>
</evidence>
<dbReference type="InterPro" id="IPR043502">
    <property type="entry name" value="DNA/RNA_pol_sf"/>
</dbReference>
<evidence type="ECO:0000313" key="3">
    <source>
        <dbReference type="Proteomes" id="UP001234989"/>
    </source>
</evidence>
<reference evidence="2" key="1">
    <citation type="submission" date="2023-08" db="EMBL/GenBank/DDBJ databases">
        <title>A de novo genome assembly of Solanum verrucosum Schlechtendal, a Mexican diploid species geographically isolated from the other diploid A-genome species in potato relatives.</title>
        <authorList>
            <person name="Hosaka K."/>
        </authorList>
    </citation>
    <scope>NUCLEOTIDE SEQUENCE</scope>
    <source>
        <tissue evidence="2">Young leaves</tissue>
    </source>
</reference>
<feature type="non-terminal residue" evidence="2">
    <location>
        <position position="227"/>
    </location>
</feature>
<dbReference type="InterPro" id="IPR000953">
    <property type="entry name" value="Chromo/chromo_shadow_dom"/>
</dbReference>
<dbReference type="InterPro" id="IPR050951">
    <property type="entry name" value="Retrovirus_Pol_polyprotein"/>
</dbReference>